<dbReference type="InterPro" id="IPR003870">
    <property type="entry name" value="DUF222"/>
</dbReference>
<accession>A0A433JUD7</accession>
<keyword evidence="3" id="KW-0540">Nuclease</keyword>
<dbReference type="Gene3D" id="1.10.30.50">
    <property type="match status" value="1"/>
</dbReference>
<evidence type="ECO:0000313" key="3">
    <source>
        <dbReference type="EMBL" id="RUR01809.1"/>
    </source>
</evidence>
<dbReference type="SMART" id="SM00507">
    <property type="entry name" value="HNHc"/>
    <property type="match status" value="1"/>
</dbReference>
<dbReference type="GO" id="GO:0004519">
    <property type="term" value="F:endonuclease activity"/>
    <property type="evidence" value="ECO:0007669"/>
    <property type="project" value="UniProtKB-KW"/>
</dbReference>
<feature type="region of interest" description="Disordered" evidence="1">
    <location>
        <begin position="538"/>
        <end position="563"/>
    </location>
</feature>
<keyword evidence="4" id="KW-1185">Reference proteome</keyword>
<dbReference type="EMBL" id="RZGZ01000002">
    <property type="protein sequence ID" value="RUR01809.1"/>
    <property type="molecule type" value="Genomic_DNA"/>
</dbReference>
<dbReference type="CDD" id="cd00085">
    <property type="entry name" value="HNHc"/>
    <property type="match status" value="1"/>
</dbReference>
<evidence type="ECO:0000259" key="2">
    <source>
        <dbReference type="SMART" id="SM00507"/>
    </source>
</evidence>
<evidence type="ECO:0000313" key="4">
    <source>
        <dbReference type="Proteomes" id="UP000274909"/>
    </source>
</evidence>
<gene>
    <name evidence="3" type="ORF">ELQ94_10170</name>
</gene>
<dbReference type="OrthoDB" id="5177627at2"/>
<protein>
    <submittedName>
        <fullName evidence="3">HNH endonuclease</fullName>
    </submittedName>
</protein>
<dbReference type="InterPro" id="IPR003615">
    <property type="entry name" value="HNH_nuc"/>
</dbReference>
<keyword evidence="3" id="KW-0255">Endonuclease</keyword>
<dbReference type="AlphaFoldDB" id="A0A433JUD7"/>
<dbReference type="Pfam" id="PF13391">
    <property type="entry name" value="HNH_2"/>
    <property type="match status" value="1"/>
</dbReference>
<proteinExistence type="predicted"/>
<organism evidence="3 4">
    <name type="scientific">Labedella endophytica</name>
    <dbReference type="NCBI Taxonomy" id="1523160"/>
    <lineage>
        <taxon>Bacteria</taxon>
        <taxon>Bacillati</taxon>
        <taxon>Actinomycetota</taxon>
        <taxon>Actinomycetes</taxon>
        <taxon>Micrococcales</taxon>
        <taxon>Microbacteriaceae</taxon>
        <taxon>Labedella</taxon>
    </lineage>
</organism>
<name>A0A433JUD7_9MICO</name>
<evidence type="ECO:0000256" key="1">
    <source>
        <dbReference type="SAM" id="MobiDB-lite"/>
    </source>
</evidence>
<feature type="domain" description="HNH nuclease" evidence="2">
    <location>
        <begin position="466"/>
        <end position="518"/>
    </location>
</feature>
<dbReference type="Pfam" id="PF02720">
    <property type="entry name" value="DUF222"/>
    <property type="match status" value="1"/>
</dbReference>
<keyword evidence="3" id="KW-0378">Hydrolase</keyword>
<reference evidence="3 4" key="1">
    <citation type="submission" date="2018-12" db="EMBL/GenBank/DDBJ databases">
        <authorList>
            <person name="Li F."/>
        </authorList>
    </citation>
    <scope>NUCLEOTIDE SEQUENCE [LARGE SCALE GENOMIC DNA]</scope>
    <source>
        <strain evidence="3 4">EGI 6500705</strain>
    </source>
</reference>
<comment type="caution">
    <text evidence="3">The sequence shown here is derived from an EMBL/GenBank/DDBJ whole genome shotgun (WGS) entry which is preliminary data.</text>
</comment>
<dbReference type="Proteomes" id="UP000274909">
    <property type="component" value="Unassembled WGS sequence"/>
</dbReference>
<sequence>MGTTATRTTAVVPSTGVAEIAVAAVTAAVETAAAAEAATSRLRESGRVRRECYSRPRAPRRGGALVPHLSPSKTVSALPACRPQAGFDEETDSLSGYRPNVGGVLFTRRMSRQGEVLQERIGDAIELLAGPVAALAPARLSAPEYITALRDVEHLGRLVDAARVALAGEADKRTQGPIDTLGALGYASAVDAVAMLTSAADRDAKRRIRVGESLNCGASLTGAETGSAHPAVAAAVFAGNLSIDVATIIIDALDGVGNRVDNAVLIQAEESLVKLAAGTPDHPPLRADLVRGQVQLFLETIDPDGACPREEVARRKRRFTIGRETPEGLIPVHGLLTLEIGASFKRLLEAHVRKVSFADPDSLVDHVDDRLPQQKRHDTLADILSAAARVKDAPELAGSAPAISVTVTQAALDTGWGVGAIDGMDTPISVDAIEKLIDSRGMQQIIFNDKGRALALGSVQRCFTPSQRRVIAARDGGCVIPGCTAPAGWCEVHHVIPWRDGGRTHTDNGVLLCWGHHQSIDSGPWELSMPDGVPHVRGPGHWQWTHTTKSRSRPPADLAGGNP</sequence>